<reference evidence="2" key="2">
    <citation type="submission" date="2018-10" db="UniProtKB">
        <authorList>
            <consortium name="EnsemblPlants"/>
        </authorList>
    </citation>
    <scope>IDENTIFICATION</scope>
</reference>
<evidence type="ECO:0000313" key="2">
    <source>
        <dbReference type="EnsemblPlants" id="TraesCS5A02G255600.1"/>
    </source>
</evidence>
<accession>A0A3B6KK36</accession>
<feature type="compositionally biased region" description="Low complexity" evidence="1">
    <location>
        <begin position="241"/>
        <end position="252"/>
    </location>
</feature>
<dbReference type="RefSeq" id="XP_044385143.1">
    <property type="nucleotide sequence ID" value="XM_044529208.1"/>
</dbReference>
<evidence type="ECO:0000256" key="1">
    <source>
        <dbReference type="SAM" id="MobiDB-lite"/>
    </source>
</evidence>
<dbReference type="PANTHER" id="PTHR33237:SF21">
    <property type="entry name" value="TRANSMEMBRANE PROTEIN"/>
    <property type="match status" value="1"/>
</dbReference>
<dbReference type="Proteomes" id="UP000019116">
    <property type="component" value="Chromosome 5A"/>
</dbReference>
<dbReference type="KEGG" id="taes:123107207"/>
<dbReference type="PaxDb" id="4565-Traes_5BL_E78CD0979.1"/>
<dbReference type="Gramene" id="TraesCLE_scaffold_106962_01G000200.1">
    <property type="protein sequence ID" value="TraesCLE_scaffold_106962_01G000200.1"/>
    <property type="gene ID" value="TraesCLE_scaffold_106962_01G000200"/>
</dbReference>
<dbReference type="EnsemblPlants" id="TraesCS5A02G255600.1">
    <property type="protein sequence ID" value="TraesCS5A02G255600.1"/>
    <property type="gene ID" value="TraesCS5A02G255600"/>
</dbReference>
<dbReference type="Gramene" id="TraesCAD_scaffold_122085_01G000200.1">
    <property type="protein sequence ID" value="TraesCAD_scaffold_122085_01G000200.1"/>
    <property type="gene ID" value="TraesCAD_scaffold_122085_01G000200"/>
</dbReference>
<sequence>MGLCASMLQRRTEGRYPEPRRGTARALFVVRSDRRPSNPEALVVRVQDSGRTQLRRHGTGRAESGGRGGCWQQGTDALDRMITRARMPRLPCAGSGTVGVEPDAALRTRQTALRTRQTASAERGAPPGLGVEPDAPLYTRKTTAAADRGGLPGPRWTPPTAPATATPAMTPMGGAPAAPSTPASAAMTPGRPVWQRRILMGMRCELPRFSGLVLYDEHGRPIQVGTPGRRNHRQGKKKTARTSSTTTLRDLL</sequence>
<organism evidence="2">
    <name type="scientific">Triticum aestivum</name>
    <name type="common">Wheat</name>
    <dbReference type="NCBI Taxonomy" id="4565"/>
    <lineage>
        <taxon>Eukaryota</taxon>
        <taxon>Viridiplantae</taxon>
        <taxon>Streptophyta</taxon>
        <taxon>Embryophyta</taxon>
        <taxon>Tracheophyta</taxon>
        <taxon>Spermatophyta</taxon>
        <taxon>Magnoliopsida</taxon>
        <taxon>Liliopsida</taxon>
        <taxon>Poales</taxon>
        <taxon>Poaceae</taxon>
        <taxon>BOP clade</taxon>
        <taxon>Pooideae</taxon>
        <taxon>Triticodae</taxon>
        <taxon>Triticeae</taxon>
        <taxon>Triticinae</taxon>
        <taxon>Triticum</taxon>
    </lineage>
</organism>
<dbReference type="PANTHER" id="PTHR33237">
    <property type="entry name" value="F2P16.13 PROTEIN-RELATED"/>
    <property type="match status" value="1"/>
</dbReference>
<feature type="region of interest" description="Disordered" evidence="1">
    <location>
        <begin position="114"/>
        <end position="189"/>
    </location>
</feature>
<evidence type="ECO:0000313" key="3">
    <source>
        <dbReference type="Proteomes" id="UP000019116"/>
    </source>
</evidence>
<dbReference type="Gramene" id="TraesROB_scaffold_103549_01G000200.1">
    <property type="protein sequence ID" value="TraesROB_scaffold_103549_01G000200.1"/>
    <property type="gene ID" value="TraesROB_scaffold_103549_01G000200"/>
</dbReference>
<gene>
    <name evidence="2" type="primary">LOC123107207</name>
</gene>
<proteinExistence type="predicted"/>
<protein>
    <submittedName>
        <fullName evidence="2">Uncharacterized protein</fullName>
    </submittedName>
</protein>
<name>A0A3B6KK36_WHEAT</name>
<feature type="compositionally biased region" description="Basic residues" evidence="1">
    <location>
        <begin position="229"/>
        <end position="240"/>
    </location>
</feature>
<dbReference type="AlphaFoldDB" id="A0A3B6KK36"/>
<dbReference type="Gramene" id="TraesLDM5A03G02683150.1">
    <property type="protein sequence ID" value="TraesLDM5A03G02683150.1"/>
    <property type="gene ID" value="TraesLDM5A03G02683150"/>
</dbReference>
<dbReference type="GeneID" id="123107207"/>
<dbReference type="STRING" id="4565.A0A3B6KK36"/>
<feature type="compositionally biased region" description="Low complexity" evidence="1">
    <location>
        <begin position="162"/>
        <end position="189"/>
    </location>
</feature>
<feature type="region of interest" description="Disordered" evidence="1">
    <location>
        <begin position="221"/>
        <end position="252"/>
    </location>
</feature>
<dbReference type="Gramene" id="TraesCS5A02G255600.1">
    <property type="protein sequence ID" value="TraesCS5A02G255600.1"/>
    <property type="gene ID" value="TraesCS5A02G255600"/>
</dbReference>
<dbReference type="Gramene" id="TraesCS5A03G0637600.1">
    <property type="protein sequence ID" value="TraesCS5A03G0637600.1.CDS"/>
    <property type="gene ID" value="TraesCS5A03G0637600"/>
</dbReference>
<reference evidence="2" key="1">
    <citation type="submission" date="2018-08" db="EMBL/GenBank/DDBJ databases">
        <authorList>
            <person name="Rossello M."/>
        </authorList>
    </citation>
    <scope>NUCLEOTIDE SEQUENCE [LARGE SCALE GENOMIC DNA]</scope>
    <source>
        <strain evidence="2">cv. Chinese Spring</strain>
    </source>
</reference>
<keyword evidence="3" id="KW-1185">Reference proteome</keyword>
<dbReference type="Gramene" id="TraesMAC5A03G02682220.1">
    <property type="protein sequence ID" value="TraesMAC5A03G02682220.1"/>
    <property type="gene ID" value="TraesMAC5A03G02682220"/>
</dbReference>
<dbReference type="Gramene" id="TraesNOR5A03G02706370.1">
    <property type="protein sequence ID" value="TraesNOR5A03G02706370.1"/>
    <property type="gene ID" value="TraesNOR5A03G02706370"/>
</dbReference>